<dbReference type="InterPro" id="IPR005814">
    <property type="entry name" value="Aminotrans_3"/>
</dbReference>
<evidence type="ECO:0000256" key="2">
    <source>
        <dbReference type="ARBA" id="ARBA00008954"/>
    </source>
</evidence>
<comment type="similarity">
    <text evidence="2 11">Belongs to the class-III pyridoxal-phosphate-dependent aminotransferase family.</text>
</comment>
<proteinExistence type="inferred from homology"/>
<comment type="catalytic activity">
    <reaction evidence="10">
        <text>4-aminobutanoate + 2-oxoglutarate = succinate semialdehyde + L-glutamate</text>
        <dbReference type="Rhea" id="RHEA:23352"/>
        <dbReference type="ChEBI" id="CHEBI:16810"/>
        <dbReference type="ChEBI" id="CHEBI:29985"/>
        <dbReference type="ChEBI" id="CHEBI:57706"/>
        <dbReference type="ChEBI" id="CHEBI:59888"/>
        <dbReference type="EC" id="2.6.1.19"/>
    </reaction>
</comment>
<dbReference type="NCBIfam" id="TIGR00699">
    <property type="entry name" value="GABAtrns_euk"/>
    <property type="match status" value="1"/>
</dbReference>
<dbReference type="FunFam" id="3.40.640.10:FF:000029">
    <property type="entry name" value="4-aminobutyrate aminotransferase, mitochondrial"/>
    <property type="match status" value="1"/>
</dbReference>
<protein>
    <recommendedName>
        <fullName evidence="4">4-aminobutyrate aminotransferase</fullName>
        <ecNumber evidence="3">2.6.1.19</ecNumber>
    </recommendedName>
    <alternativeName>
        <fullName evidence="9">GABA aminotransferase</fullName>
    </alternativeName>
    <alternativeName>
        <fullName evidence="8">Gamma-amino-N-butyrate transaminase</fullName>
    </alternativeName>
</protein>
<dbReference type="PANTHER" id="PTHR43206:SF1">
    <property type="entry name" value="4-AMINOBUTYRATE AMINOTRANSFERASE, MITOCHONDRIAL"/>
    <property type="match status" value="1"/>
</dbReference>
<evidence type="ECO:0000313" key="12">
    <source>
        <dbReference type="EMBL" id="KAF2456737.1"/>
    </source>
</evidence>
<keyword evidence="5 12" id="KW-0032">Aminotransferase</keyword>
<dbReference type="CDD" id="cd00610">
    <property type="entry name" value="OAT_like"/>
    <property type="match status" value="1"/>
</dbReference>
<dbReference type="OrthoDB" id="10260828at2759"/>
<accession>A0A6A6NZ00</accession>
<dbReference type="PANTHER" id="PTHR43206">
    <property type="entry name" value="AMINOTRANSFERASE"/>
    <property type="match status" value="1"/>
</dbReference>
<dbReference type="InterPro" id="IPR015424">
    <property type="entry name" value="PyrdxlP-dep_Trfase"/>
</dbReference>
<dbReference type="Pfam" id="PF00202">
    <property type="entry name" value="Aminotran_3"/>
    <property type="match status" value="1"/>
</dbReference>
<dbReference type="SUPFAM" id="SSF53383">
    <property type="entry name" value="PLP-dependent transferases"/>
    <property type="match status" value="1"/>
</dbReference>
<dbReference type="Gene3D" id="3.40.640.10">
    <property type="entry name" value="Type I PLP-dependent aspartate aminotransferase-like (Major domain)"/>
    <property type="match status" value="1"/>
</dbReference>
<evidence type="ECO:0000256" key="1">
    <source>
        <dbReference type="ARBA" id="ARBA00001933"/>
    </source>
</evidence>
<evidence type="ECO:0000256" key="10">
    <source>
        <dbReference type="ARBA" id="ARBA00048021"/>
    </source>
</evidence>
<dbReference type="InterPro" id="IPR015421">
    <property type="entry name" value="PyrdxlP-dep_Trfase_major"/>
</dbReference>
<comment type="cofactor">
    <cofactor evidence="1">
        <name>pyridoxal 5'-phosphate</name>
        <dbReference type="ChEBI" id="CHEBI:597326"/>
    </cofactor>
</comment>
<dbReference type="InterPro" id="IPR049704">
    <property type="entry name" value="Aminotrans_3_PPA_site"/>
</dbReference>
<dbReference type="GO" id="GO:0030170">
    <property type="term" value="F:pyridoxal phosphate binding"/>
    <property type="evidence" value="ECO:0007669"/>
    <property type="project" value="InterPro"/>
</dbReference>
<evidence type="ECO:0000313" key="13">
    <source>
        <dbReference type="Proteomes" id="UP000799766"/>
    </source>
</evidence>
<evidence type="ECO:0000256" key="11">
    <source>
        <dbReference type="RuleBase" id="RU003560"/>
    </source>
</evidence>
<dbReference type="GO" id="GO:0009450">
    <property type="term" value="P:gamma-aminobutyric acid catabolic process"/>
    <property type="evidence" value="ECO:0007669"/>
    <property type="project" value="TreeGrafter"/>
</dbReference>
<evidence type="ECO:0000256" key="8">
    <source>
        <dbReference type="ARBA" id="ARBA00030204"/>
    </source>
</evidence>
<dbReference type="GO" id="GO:0005739">
    <property type="term" value="C:mitochondrion"/>
    <property type="evidence" value="ECO:0007669"/>
    <property type="project" value="TreeGrafter"/>
</dbReference>
<keyword evidence="6 12" id="KW-0808">Transferase</keyword>
<dbReference type="EMBL" id="MU001682">
    <property type="protein sequence ID" value="KAF2456737.1"/>
    <property type="molecule type" value="Genomic_DNA"/>
</dbReference>
<evidence type="ECO:0000256" key="6">
    <source>
        <dbReference type="ARBA" id="ARBA00022679"/>
    </source>
</evidence>
<dbReference type="GO" id="GO:0034386">
    <property type="term" value="F:4-aminobutyrate:2-oxoglutarate transaminase activity"/>
    <property type="evidence" value="ECO:0007669"/>
    <property type="project" value="UniProtKB-EC"/>
</dbReference>
<evidence type="ECO:0000256" key="3">
    <source>
        <dbReference type="ARBA" id="ARBA00012912"/>
    </source>
</evidence>
<evidence type="ECO:0000256" key="9">
    <source>
        <dbReference type="ARBA" id="ARBA00031787"/>
    </source>
</evidence>
<gene>
    <name evidence="12" type="ORF">BDY21DRAFT_286928</name>
</gene>
<reference evidence="12" key="1">
    <citation type="journal article" date="2020" name="Stud. Mycol.">
        <title>101 Dothideomycetes genomes: a test case for predicting lifestyles and emergence of pathogens.</title>
        <authorList>
            <person name="Haridas S."/>
            <person name="Albert R."/>
            <person name="Binder M."/>
            <person name="Bloem J."/>
            <person name="Labutti K."/>
            <person name="Salamov A."/>
            <person name="Andreopoulos B."/>
            <person name="Baker S."/>
            <person name="Barry K."/>
            <person name="Bills G."/>
            <person name="Bluhm B."/>
            <person name="Cannon C."/>
            <person name="Castanera R."/>
            <person name="Culley D."/>
            <person name="Daum C."/>
            <person name="Ezra D."/>
            <person name="Gonzalez J."/>
            <person name="Henrissat B."/>
            <person name="Kuo A."/>
            <person name="Liang C."/>
            <person name="Lipzen A."/>
            <person name="Lutzoni F."/>
            <person name="Magnuson J."/>
            <person name="Mondo S."/>
            <person name="Nolan M."/>
            <person name="Ohm R."/>
            <person name="Pangilinan J."/>
            <person name="Park H.-J."/>
            <person name="Ramirez L."/>
            <person name="Alfaro M."/>
            <person name="Sun H."/>
            <person name="Tritt A."/>
            <person name="Yoshinaga Y."/>
            <person name="Zwiers L.-H."/>
            <person name="Turgeon B."/>
            <person name="Goodwin S."/>
            <person name="Spatafora J."/>
            <person name="Crous P."/>
            <person name="Grigoriev I."/>
        </authorList>
    </citation>
    <scope>NUCLEOTIDE SEQUENCE</scope>
    <source>
        <strain evidence="12">ATCC 16933</strain>
    </source>
</reference>
<organism evidence="12 13">
    <name type="scientific">Lineolata rhizophorae</name>
    <dbReference type="NCBI Taxonomy" id="578093"/>
    <lineage>
        <taxon>Eukaryota</taxon>
        <taxon>Fungi</taxon>
        <taxon>Dikarya</taxon>
        <taxon>Ascomycota</taxon>
        <taxon>Pezizomycotina</taxon>
        <taxon>Dothideomycetes</taxon>
        <taxon>Dothideomycetes incertae sedis</taxon>
        <taxon>Lineolatales</taxon>
        <taxon>Lineolataceae</taxon>
        <taxon>Lineolata</taxon>
    </lineage>
</organism>
<evidence type="ECO:0000256" key="5">
    <source>
        <dbReference type="ARBA" id="ARBA00022576"/>
    </source>
</evidence>
<evidence type="ECO:0000256" key="7">
    <source>
        <dbReference type="ARBA" id="ARBA00022898"/>
    </source>
</evidence>
<dbReference type="PIRSF" id="PIRSF000521">
    <property type="entry name" value="Transaminase_4ab_Lys_Orn"/>
    <property type="match status" value="1"/>
</dbReference>
<keyword evidence="7 11" id="KW-0663">Pyridoxal phosphate</keyword>
<dbReference type="AlphaFoldDB" id="A0A6A6NZ00"/>
<evidence type="ECO:0000256" key="4">
    <source>
        <dbReference type="ARBA" id="ARBA00018543"/>
    </source>
</evidence>
<keyword evidence="13" id="KW-1185">Reference proteome</keyword>
<sequence>MQPAVKASTQLRPAAVAAFAAARRRPAAALPSPRLRCLATAAAASASERRATEHPLFPQEAKGPVVKMEIPGPNGKAAAKELEEVFDTRSLNMVADYSKSFGNYIADVDGNLLLDVYAQIASIPVGYNNPSLLEVARSPQMASAIVNRPALGNFPQHDWAEILSTGILKVAPRGLDQVFTAQSGSDANELAYKAAFMWKRRMERGGAHIDFTHDEISSAMKNQMPGAPQLSILSFSSAFHGRLFGSLSTTRSKPIHKLDIPAFNWPHAPFPRCKYPLDEHSADNAAEEARCLEETERLIKEWPLPPAAVVVEPIQSEGGDNHASPAFFRELRHLTRKHNVLLIVDEVQTGVGATGRFWAHEHWGLEDPPDMVTFSKKAQTAGYYFGNEDLRPNKPYRQFNTWMGDPARALLFRGIIDEIERLDLVSNTAATGEYVYEELRKLAGKYPGEIGNLRGKGQGTFIAWDSPRRDEVLKRAKSFGINVGGSGERAVRLRPMLIFQKHHADVLLDGLEKIFKS</sequence>
<dbReference type="Gene3D" id="3.90.1150.10">
    <property type="entry name" value="Aspartate Aminotransferase, domain 1"/>
    <property type="match status" value="1"/>
</dbReference>
<dbReference type="InterPro" id="IPR004631">
    <property type="entry name" value="4NH2But_aminotransferase_euk"/>
</dbReference>
<dbReference type="PROSITE" id="PS00600">
    <property type="entry name" value="AA_TRANSFER_CLASS_3"/>
    <property type="match status" value="1"/>
</dbReference>
<name>A0A6A6NZ00_9PEZI</name>
<dbReference type="EC" id="2.6.1.19" evidence="3"/>
<dbReference type="InterPro" id="IPR015422">
    <property type="entry name" value="PyrdxlP-dep_Trfase_small"/>
</dbReference>
<dbReference type="Proteomes" id="UP000799766">
    <property type="component" value="Unassembled WGS sequence"/>
</dbReference>